<evidence type="ECO:0000313" key="2">
    <source>
        <dbReference type="EMBL" id="TET62942.1"/>
    </source>
</evidence>
<feature type="domain" description="Uroporphyrinogen decarboxylase (URO-D)" evidence="1">
    <location>
        <begin position="5"/>
        <end position="341"/>
    </location>
</feature>
<sequence>MIPLDRFFAAARMEEPDEVPVSLLTSARFFSHLYGVKVFKFFHDPRTMLDATLHTMKRFPDIVLFPGLWADYGLVVEPSAMGSRVYWPQNYAPYVKGVLLKNPEDIDELEPPDPKTDGLMPFVLESIQYIQKHAPKSAKYLYAVARGPFQVASCTRGPTEFLIDLKLRPEIATKLIDICTQTAISWLRAQLAVMDDPVGIFVPDDNASFLSPELFRRFGVPVYKRIFSEFDGLLKVYHNDADSTHILHLLADCGFDVFNFSPATDMAKTKQGIGQKVCLMGNLNPVNVLLKGTPEKVEAECKRCIQVGAPGGGYILSLGGGPSMETPEENIKSMVRAAKKYGRYPISVP</sequence>
<proteinExistence type="predicted"/>
<dbReference type="CDD" id="cd03465">
    <property type="entry name" value="URO-D_like"/>
    <property type="match status" value="1"/>
</dbReference>
<dbReference type="GO" id="GO:0004853">
    <property type="term" value="F:uroporphyrinogen decarboxylase activity"/>
    <property type="evidence" value="ECO:0007669"/>
    <property type="project" value="InterPro"/>
</dbReference>
<dbReference type="Gene3D" id="3.20.20.210">
    <property type="match status" value="1"/>
</dbReference>
<comment type="caution">
    <text evidence="2">The sequence shown here is derived from an EMBL/GenBank/DDBJ whole genome shotgun (WGS) entry which is preliminary data.</text>
</comment>
<dbReference type="GO" id="GO:0006779">
    <property type="term" value="P:porphyrin-containing compound biosynthetic process"/>
    <property type="evidence" value="ECO:0007669"/>
    <property type="project" value="InterPro"/>
</dbReference>
<protein>
    <recommendedName>
        <fullName evidence="1">Uroporphyrinogen decarboxylase (URO-D) domain-containing protein</fullName>
    </recommendedName>
</protein>
<gene>
    <name evidence="2" type="ORF">E3J48_03445</name>
</gene>
<evidence type="ECO:0000313" key="3">
    <source>
        <dbReference type="Proteomes" id="UP000319130"/>
    </source>
</evidence>
<dbReference type="InterPro" id="IPR000257">
    <property type="entry name" value="Uroporphyrinogen_deCOase"/>
</dbReference>
<dbReference type="EMBL" id="SOIZ01000145">
    <property type="protein sequence ID" value="TET62942.1"/>
    <property type="molecule type" value="Genomic_DNA"/>
</dbReference>
<dbReference type="InterPro" id="IPR038071">
    <property type="entry name" value="UROD/MetE-like_sf"/>
</dbReference>
<dbReference type="PANTHER" id="PTHR47099:SF1">
    <property type="entry name" value="METHYLCOBAMIDE:COM METHYLTRANSFERASE MTBA"/>
    <property type="match status" value="1"/>
</dbReference>
<dbReference type="Proteomes" id="UP000319130">
    <property type="component" value="Unassembled WGS sequence"/>
</dbReference>
<dbReference type="PANTHER" id="PTHR47099">
    <property type="entry name" value="METHYLCOBAMIDE:COM METHYLTRANSFERASE MTBA"/>
    <property type="match status" value="1"/>
</dbReference>
<reference evidence="2 3" key="1">
    <citation type="submission" date="2019-03" db="EMBL/GenBank/DDBJ databases">
        <title>Metabolic potential of uncultured bacteria and archaea associated with petroleum seepage in deep-sea sediments.</title>
        <authorList>
            <person name="Dong X."/>
            <person name="Hubert C."/>
        </authorList>
    </citation>
    <scope>NUCLEOTIDE SEQUENCE [LARGE SCALE GENOMIC DNA]</scope>
    <source>
        <strain evidence="2">E29_bin52</strain>
    </source>
</reference>
<organism evidence="2 3">
    <name type="scientific">Aerophobetes bacterium</name>
    <dbReference type="NCBI Taxonomy" id="2030807"/>
    <lineage>
        <taxon>Bacteria</taxon>
        <taxon>Candidatus Aerophobota</taxon>
    </lineage>
</organism>
<dbReference type="InterPro" id="IPR052024">
    <property type="entry name" value="Methanogen_methyltrans"/>
</dbReference>
<name>A0A523W7F4_UNCAE</name>
<dbReference type="AlphaFoldDB" id="A0A523W7F4"/>
<evidence type="ECO:0000259" key="1">
    <source>
        <dbReference type="Pfam" id="PF01208"/>
    </source>
</evidence>
<dbReference type="SUPFAM" id="SSF51726">
    <property type="entry name" value="UROD/MetE-like"/>
    <property type="match status" value="1"/>
</dbReference>
<dbReference type="Pfam" id="PF01208">
    <property type="entry name" value="URO-D"/>
    <property type="match status" value="1"/>
</dbReference>
<accession>A0A523W7F4</accession>